<proteinExistence type="predicted"/>
<accession>Q4TDX2</accession>
<reference evidence="1" key="1">
    <citation type="journal article" date="2004" name="Nature">
        <title>Genome duplication in the teleost fish Tetraodon nigroviridis reveals the early vertebrate proto-karyotype.</title>
        <authorList>
            <person name="Jaillon O."/>
            <person name="Aury J.-M."/>
            <person name="Brunet F."/>
            <person name="Petit J.-L."/>
            <person name="Stange-Thomann N."/>
            <person name="Mauceli E."/>
            <person name="Bouneau L."/>
            <person name="Fischer C."/>
            <person name="Ozouf-Costaz C."/>
            <person name="Bernot A."/>
            <person name="Nicaud S."/>
            <person name="Jaffe D."/>
            <person name="Fisher S."/>
            <person name="Lutfalla G."/>
            <person name="Dossat C."/>
            <person name="Segurens B."/>
            <person name="Dasilva C."/>
            <person name="Salanoubat M."/>
            <person name="Levy M."/>
            <person name="Boudet N."/>
            <person name="Castellano S."/>
            <person name="Anthouard V."/>
            <person name="Jubin C."/>
            <person name="Castelli V."/>
            <person name="Katinka M."/>
            <person name="Vacherie B."/>
            <person name="Biemont C."/>
            <person name="Skalli Z."/>
            <person name="Cattolico L."/>
            <person name="Poulain J."/>
            <person name="De Berardinis V."/>
            <person name="Cruaud C."/>
            <person name="Duprat S."/>
            <person name="Brottier P."/>
            <person name="Coutanceau J.-P."/>
            <person name="Gouzy J."/>
            <person name="Parra G."/>
            <person name="Lardier G."/>
            <person name="Chapple C."/>
            <person name="McKernan K.J."/>
            <person name="McEwan P."/>
            <person name="Bosak S."/>
            <person name="Kellis M."/>
            <person name="Volff J.-N."/>
            <person name="Guigo R."/>
            <person name="Zody M.C."/>
            <person name="Mesirov J."/>
            <person name="Lindblad-Toh K."/>
            <person name="Birren B."/>
            <person name="Nusbaum C."/>
            <person name="Kahn D."/>
            <person name="Robinson-Rechavi M."/>
            <person name="Laudet V."/>
            <person name="Schachter V."/>
            <person name="Quetier F."/>
            <person name="Saurin W."/>
            <person name="Scarpelli C."/>
            <person name="Wincker P."/>
            <person name="Lander E.S."/>
            <person name="Weissenbach J."/>
            <person name="Roest Crollius H."/>
        </authorList>
    </citation>
    <scope>NUCLEOTIDE SEQUENCE [LARGE SCALE GENOMIC DNA]</scope>
</reference>
<feature type="non-terminal residue" evidence="1">
    <location>
        <position position="28"/>
    </location>
</feature>
<name>Q4TDX2_TETNG</name>
<comment type="caution">
    <text evidence="1">The sequence shown here is derived from an EMBL/GenBank/DDBJ whole genome shotgun (WGS) entry which is preliminary data.</text>
</comment>
<organism evidence="1">
    <name type="scientific">Tetraodon nigroviridis</name>
    <name type="common">Spotted green pufferfish</name>
    <name type="synonym">Chelonodon nigroviridis</name>
    <dbReference type="NCBI Taxonomy" id="99883"/>
    <lineage>
        <taxon>Eukaryota</taxon>
        <taxon>Metazoa</taxon>
        <taxon>Chordata</taxon>
        <taxon>Craniata</taxon>
        <taxon>Vertebrata</taxon>
        <taxon>Euteleostomi</taxon>
        <taxon>Actinopterygii</taxon>
        <taxon>Neopterygii</taxon>
        <taxon>Teleostei</taxon>
        <taxon>Neoteleostei</taxon>
        <taxon>Acanthomorphata</taxon>
        <taxon>Eupercaria</taxon>
        <taxon>Tetraodontiformes</taxon>
        <taxon>Tetradontoidea</taxon>
        <taxon>Tetraodontidae</taxon>
        <taxon>Tetraodon</taxon>
    </lineage>
</organism>
<protein>
    <submittedName>
        <fullName evidence="1">(spotted green pufferfish) hypothetical protein</fullName>
    </submittedName>
</protein>
<dbReference type="AlphaFoldDB" id="Q4TDX2"/>
<gene>
    <name evidence="1" type="ORF">GSTENG00002577001</name>
</gene>
<dbReference type="KEGG" id="tng:GSTEN00002577G001"/>
<reference evidence="1" key="2">
    <citation type="submission" date="2004-02" db="EMBL/GenBank/DDBJ databases">
        <authorList>
            <consortium name="Genoscope"/>
            <consortium name="Whitehead Institute Centre for Genome Research"/>
        </authorList>
    </citation>
    <scope>NUCLEOTIDE SEQUENCE</scope>
</reference>
<feature type="non-terminal residue" evidence="1">
    <location>
        <position position="1"/>
    </location>
</feature>
<sequence>AMANVVDTKLYDILGVSPSVSENELKKV</sequence>
<dbReference type="EMBL" id="CAAE01005969">
    <property type="protein sequence ID" value="CAF88910.1"/>
    <property type="molecule type" value="Genomic_DNA"/>
</dbReference>
<evidence type="ECO:0000313" key="1">
    <source>
        <dbReference type="EMBL" id="CAF88910.1"/>
    </source>
</evidence>